<accession>A0ABP7E114</accession>
<dbReference type="InterPro" id="IPR000182">
    <property type="entry name" value="GNAT_dom"/>
</dbReference>
<evidence type="ECO:0000313" key="3">
    <source>
        <dbReference type="Proteomes" id="UP001500051"/>
    </source>
</evidence>
<protein>
    <submittedName>
        <fullName evidence="2">GNAT family protein</fullName>
    </submittedName>
</protein>
<proteinExistence type="predicted"/>
<reference evidence="3" key="1">
    <citation type="journal article" date="2019" name="Int. J. Syst. Evol. Microbiol.">
        <title>The Global Catalogue of Microorganisms (GCM) 10K type strain sequencing project: providing services to taxonomists for standard genome sequencing and annotation.</title>
        <authorList>
            <consortium name="The Broad Institute Genomics Platform"/>
            <consortium name="The Broad Institute Genome Sequencing Center for Infectious Disease"/>
            <person name="Wu L."/>
            <person name="Ma J."/>
        </authorList>
    </citation>
    <scope>NUCLEOTIDE SEQUENCE [LARGE SCALE GENOMIC DNA]</scope>
    <source>
        <strain evidence="3">JCM 16548</strain>
    </source>
</reference>
<dbReference type="Pfam" id="PF13302">
    <property type="entry name" value="Acetyltransf_3"/>
    <property type="match status" value="1"/>
</dbReference>
<dbReference type="PANTHER" id="PTHR43441">
    <property type="entry name" value="RIBOSOMAL-PROTEIN-SERINE ACETYLTRANSFERASE"/>
    <property type="match status" value="1"/>
</dbReference>
<dbReference type="EMBL" id="BAAAYX010000014">
    <property type="protein sequence ID" value="GAA3712858.1"/>
    <property type="molecule type" value="Genomic_DNA"/>
</dbReference>
<sequence length="219" mass="23864">MHMTTLADLWPPYRLRLHVGDLTMTVISDEDVPGLVDLALAGIHAPDAMPFSSPWTLAGPEKLPVEMIRYFSSVRAGFGPDAFDLLFAVRVEGELVGTQGLHGRDFGVTRTVETGSWLGLAHQGRGIGTRMRRAVCAYAFDHLGAEEVTSAAFLDNPASLAVSRKVGYRPNGVVRLKRRDGEMALNQRLVLTPADLVRGEPVEVVGAEDLSRFLRLEAS</sequence>
<dbReference type="InterPro" id="IPR051908">
    <property type="entry name" value="Ribosomal_N-acetyltransferase"/>
</dbReference>
<name>A0ABP7E114_9ACTN</name>
<comment type="caution">
    <text evidence="2">The sequence shown here is derived from an EMBL/GenBank/DDBJ whole genome shotgun (WGS) entry which is preliminary data.</text>
</comment>
<dbReference type="Gene3D" id="3.40.630.30">
    <property type="match status" value="1"/>
</dbReference>
<organism evidence="2 3">
    <name type="scientific">Microlunatus aurantiacus</name>
    <dbReference type="NCBI Taxonomy" id="446786"/>
    <lineage>
        <taxon>Bacteria</taxon>
        <taxon>Bacillati</taxon>
        <taxon>Actinomycetota</taxon>
        <taxon>Actinomycetes</taxon>
        <taxon>Propionibacteriales</taxon>
        <taxon>Propionibacteriaceae</taxon>
        <taxon>Microlunatus</taxon>
    </lineage>
</organism>
<dbReference type="Proteomes" id="UP001500051">
    <property type="component" value="Unassembled WGS sequence"/>
</dbReference>
<evidence type="ECO:0000259" key="1">
    <source>
        <dbReference type="PROSITE" id="PS51186"/>
    </source>
</evidence>
<dbReference type="PANTHER" id="PTHR43441:SF11">
    <property type="entry name" value="RIBOSOMAL-PROTEIN-SERINE ACETYLTRANSFERASE"/>
    <property type="match status" value="1"/>
</dbReference>
<gene>
    <name evidence="2" type="ORF">GCM10022204_34760</name>
</gene>
<evidence type="ECO:0000313" key="2">
    <source>
        <dbReference type="EMBL" id="GAA3712858.1"/>
    </source>
</evidence>
<keyword evidence="3" id="KW-1185">Reference proteome</keyword>
<feature type="domain" description="N-acetyltransferase" evidence="1">
    <location>
        <begin position="22"/>
        <end position="188"/>
    </location>
</feature>
<dbReference type="SUPFAM" id="SSF55729">
    <property type="entry name" value="Acyl-CoA N-acyltransferases (Nat)"/>
    <property type="match status" value="1"/>
</dbReference>
<dbReference type="PROSITE" id="PS51186">
    <property type="entry name" value="GNAT"/>
    <property type="match status" value="1"/>
</dbReference>
<dbReference type="InterPro" id="IPR016181">
    <property type="entry name" value="Acyl_CoA_acyltransferase"/>
</dbReference>